<evidence type="ECO:0000313" key="1">
    <source>
        <dbReference type="EMBL" id="MPC19302.1"/>
    </source>
</evidence>
<organism evidence="1 2">
    <name type="scientific">Portunus trituberculatus</name>
    <name type="common">Swimming crab</name>
    <name type="synonym">Neptunus trituberculatus</name>
    <dbReference type="NCBI Taxonomy" id="210409"/>
    <lineage>
        <taxon>Eukaryota</taxon>
        <taxon>Metazoa</taxon>
        <taxon>Ecdysozoa</taxon>
        <taxon>Arthropoda</taxon>
        <taxon>Crustacea</taxon>
        <taxon>Multicrustacea</taxon>
        <taxon>Malacostraca</taxon>
        <taxon>Eumalacostraca</taxon>
        <taxon>Eucarida</taxon>
        <taxon>Decapoda</taxon>
        <taxon>Pleocyemata</taxon>
        <taxon>Brachyura</taxon>
        <taxon>Eubrachyura</taxon>
        <taxon>Portunoidea</taxon>
        <taxon>Portunidae</taxon>
        <taxon>Portuninae</taxon>
        <taxon>Portunus</taxon>
    </lineage>
</organism>
<comment type="caution">
    <text evidence="1">The sequence shown here is derived from an EMBL/GenBank/DDBJ whole genome shotgun (WGS) entry which is preliminary data.</text>
</comment>
<dbReference type="EMBL" id="VSRR010000759">
    <property type="protein sequence ID" value="MPC19302.1"/>
    <property type="molecule type" value="Genomic_DNA"/>
</dbReference>
<dbReference type="AlphaFoldDB" id="A0A5B7DCX8"/>
<keyword evidence="2" id="KW-1185">Reference proteome</keyword>
<gene>
    <name evidence="1" type="ORF">E2C01_012214</name>
</gene>
<protein>
    <submittedName>
        <fullName evidence="1">Uncharacterized protein</fullName>
    </submittedName>
</protein>
<reference evidence="1 2" key="1">
    <citation type="submission" date="2019-05" db="EMBL/GenBank/DDBJ databases">
        <title>Another draft genome of Portunus trituberculatus and its Hox gene families provides insights of decapod evolution.</title>
        <authorList>
            <person name="Jeong J.-H."/>
            <person name="Song I."/>
            <person name="Kim S."/>
            <person name="Choi T."/>
            <person name="Kim D."/>
            <person name="Ryu S."/>
            <person name="Kim W."/>
        </authorList>
    </citation>
    <scope>NUCLEOTIDE SEQUENCE [LARGE SCALE GENOMIC DNA]</scope>
    <source>
        <tissue evidence="1">Muscle</tissue>
    </source>
</reference>
<dbReference type="Proteomes" id="UP000324222">
    <property type="component" value="Unassembled WGS sequence"/>
</dbReference>
<sequence length="76" mass="7976">MNVDLHPGQPCVSGTLGRGVVVVQRDDALTQICVACAQPKCKYQSTIGVLCFALFLTTAARSAIESEAVSQLAPAR</sequence>
<evidence type="ECO:0000313" key="2">
    <source>
        <dbReference type="Proteomes" id="UP000324222"/>
    </source>
</evidence>
<proteinExistence type="predicted"/>
<accession>A0A5B7DCX8</accession>
<name>A0A5B7DCX8_PORTR</name>